<dbReference type="Gene3D" id="3.30.300.30">
    <property type="match status" value="1"/>
</dbReference>
<reference evidence="4 5" key="1">
    <citation type="submission" date="2019-12" db="EMBL/GenBank/DDBJ databases">
        <title>Genome sequence of Streptomyces bambusae.</title>
        <authorList>
            <person name="Bansal K."/>
            <person name="Choksket S."/>
            <person name="Korpole S."/>
            <person name="Patil P.B."/>
        </authorList>
    </citation>
    <scope>NUCLEOTIDE SEQUENCE [LARGE SCALE GENOMIC DNA]</scope>
    <source>
        <strain evidence="4 5">SK60</strain>
    </source>
</reference>
<dbReference type="Gene3D" id="3.40.50.12780">
    <property type="entry name" value="N-terminal domain of ligase-like"/>
    <property type="match status" value="1"/>
</dbReference>
<dbReference type="InterPro" id="IPR045851">
    <property type="entry name" value="AMP-bd_C_sf"/>
</dbReference>
<comment type="similarity">
    <text evidence="1">Belongs to the ATP-dependent AMP-binding enzyme family.</text>
</comment>
<dbReference type="RefSeq" id="WP_219667719.1">
    <property type="nucleotide sequence ID" value="NZ_WTFF01000095.1"/>
</dbReference>
<dbReference type="Pfam" id="PF13193">
    <property type="entry name" value="AMP-binding_C"/>
    <property type="match status" value="1"/>
</dbReference>
<comment type="caution">
    <text evidence="4">The sequence shown here is derived from an EMBL/GenBank/DDBJ whole genome shotgun (WGS) entry which is preliminary data.</text>
</comment>
<feature type="domain" description="AMP-binding enzyme C-terminal" evidence="3">
    <location>
        <begin position="361"/>
        <end position="433"/>
    </location>
</feature>
<accession>A0ABS6Z690</accession>
<gene>
    <name evidence="4" type="ORF">GPJ59_15500</name>
</gene>
<dbReference type="NCBIfam" id="NF005858">
    <property type="entry name" value="PRK07787.1"/>
    <property type="match status" value="1"/>
</dbReference>
<evidence type="ECO:0000313" key="5">
    <source>
        <dbReference type="Proteomes" id="UP000812013"/>
    </source>
</evidence>
<sequence>MLTALEGAYGDRKDAVEIAGRTASYEELLAAAGAVAADVAGRPAVAVTATASLETVVAVVGGLLAGVPVVPLPPDSGPAEREHILRDSGAHPIDVDLTRRADFGGPAPAPEDPALVLYTSGTTGAPKGVVLTGAALAADLDALAEAWQWSAEDTLVHGLPLFHVHGLVLGVLGALRTGSRLVHTGRPTPGAYAKAGGSLYFGVPTVWSRIAADPQAAAALAPARLLVSGSAALPAPVFRDLEHLTGHRPVERYGMTETLITVSGRAGGEVRPGTVGTPLPGIRTRIAAEEGAEIGELQLTGPTLFAGYLGRPEATAAAYTEDGWFRTGDIAAVDEDGVHRIVGRASVDLIKSGGYRIGAGEIENALLDHPKVTEAAVVGVPDADLGQRIVAFVVAEGVTGPELTDFVASHLSVHKRPREVRFVASLPRNAMGKPQKRLLLGESER</sequence>
<dbReference type="InterPro" id="IPR020845">
    <property type="entry name" value="AMP-binding_CS"/>
</dbReference>
<evidence type="ECO:0000259" key="3">
    <source>
        <dbReference type="Pfam" id="PF13193"/>
    </source>
</evidence>
<dbReference type="PANTHER" id="PTHR43201:SF8">
    <property type="entry name" value="ACYL-COA SYNTHETASE FAMILY MEMBER 3"/>
    <property type="match status" value="1"/>
</dbReference>
<dbReference type="Proteomes" id="UP000812013">
    <property type="component" value="Unassembled WGS sequence"/>
</dbReference>
<evidence type="ECO:0000256" key="1">
    <source>
        <dbReference type="ARBA" id="ARBA00006432"/>
    </source>
</evidence>
<dbReference type="SUPFAM" id="SSF56801">
    <property type="entry name" value="Acetyl-CoA synthetase-like"/>
    <property type="match status" value="1"/>
</dbReference>
<dbReference type="PANTHER" id="PTHR43201">
    <property type="entry name" value="ACYL-COA SYNTHETASE"/>
    <property type="match status" value="1"/>
</dbReference>
<name>A0ABS6Z690_9ACTN</name>
<dbReference type="PROSITE" id="PS00455">
    <property type="entry name" value="AMP_BINDING"/>
    <property type="match status" value="1"/>
</dbReference>
<dbReference type="EMBL" id="WTFF01000095">
    <property type="protein sequence ID" value="MBW5483257.1"/>
    <property type="molecule type" value="Genomic_DNA"/>
</dbReference>
<organism evidence="4 5">
    <name type="scientific">Streptomyces bambusae</name>
    <dbReference type="NCBI Taxonomy" id="1550616"/>
    <lineage>
        <taxon>Bacteria</taxon>
        <taxon>Bacillati</taxon>
        <taxon>Actinomycetota</taxon>
        <taxon>Actinomycetes</taxon>
        <taxon>Kitasatosporales</taxon>
        <taxon>Streptomycetaceae</taxon>
        <taxon>Streptomyces</taxon>
    </lineage>
</organism>
<proteinExistence type="inferred from homology"/>
<dbReference type="InterPro" id="IPR000873">
    <property type="entry name" value="AMP-dep_synth/lig_dom"/>
</dbReference>
<dbReference type="PRINTS" id="PR00154">
    <property type="entry name" value="AMPBINDING"/>
</dbReference>
<keyword evidence="5" id="KW-1185">Reference proteome</keyword>
<dbReference type="InterPro" id="IPR025110">
    <property type="entry name" value="AMP-bd_C"/>
</dbReference>
<feature type="domain" description="AMP-dependent synthetase/ligase" evidence="2">
    <location>
        <begin position="106"/>
        <end position="309"/>
    </location>
</feature>
<protein>
    <submittedName>
        <fullName evidence="4">AMP-binding protein</fullName>
    </submittedName>
</protein>
<dbReference type="InterPro" id="IPR042099">
    <property type="entry name" value="ANL_N_sf"/>
</dbReference>
<evidence type="ECO:0000313" key="4">
    <source>
        <dbReference type="EMBL" id="MBW5483257.1"/>
    </source>
</evidence>
<dbReference type="InterPro" id="IPR020459">
    <property type="entry name" value="AMP-binding"/>
</dbReference>
<feature type="domain" description="AMP-dependent synthetase/ligase" evidence="2">
    <location>
        <begin position="13"/>
        <end position="91"/>
    </location>
</feature>
<evidence type="ECO:0000259" key="2">
    <source>
        <dbReference type="Pfam" id="PF00501"/>
    </source>
</evidence>
<dbReference type="Pfam" id="PF00501">
    <property type="entry name" value="AMP-binding"/>
    <property type="match status" value="2"/>
</dbReference>